<feature type="signal peptide" evidence="2">
    <location>
        <begin position="1"/>
        <end position="23"/>
    </location>
</feature>
<protein>
    <submittedName>
        <fullName evidence="3">Uncharacterized protein</fullName>
    </submittedName>
</protein>
<feature type="region of interest" description="Disordered" evidence="1">
    <location>
        <begin position="155"/>
        <end position="174"/>
    </location>
</feature>
<name>A0A9P3LVW8_9FUNG</name>
<proteinExistence type="predicted"/>
<dbReference type="EMBL" id="BQFW01000007">
    <property type="protein sequence ID" value="GJJ72626.1"/>
    <property type="molecule type" value="Genomic_DNA"/>
</dbReference>
<reference evidence="3" key="2">
    <citation type="journal article" date="2022" name="Microbiol. Resour. Announc.">
        <title>Whole-Genome Sequence of Entomortierella parvispora E1425, a Mucoromycotan Fungus Associated with Burkholderiaceae-Related Endosymbiotic Bacteria.</title>
        <authorList>
            <person name="Herlambang A."/>
            <person name="Guo Y."/>
            <person name="Takashima Y."/>
            <person name="Narisawa K."/>
            <person name="Ohta H."/>
            <person name="Nishizawa T."/>
        </authorList>
    </citation>
    <scope>NUCLEOTIDE SEQUENCE</scope>
    <source>
        <strain evidence="3">E1425</strain>
    </source>
</reference>
<organism evidence="3 4">
    <name type="scientific">Entomortierella parvispora</name>
    <dbReference type="NCBI Taxonomy" id="205924"/>
    <lineage>
        <taxon>Eukaryota</taxon>
        <taxon>Fungi</taxon>
        <taxon>Fungi incertae sedis</taxon>
        <taxon>Mucoromycota</taxon>
        <taxon>Mortierellomycotina</taxon>
        <taxon>Mortierellomycetes</taxon>
        <taxon>Mortierellales</taxon>
        <taxon>Mortierellaceae</taxon>
        <taxon>Entomortierella</taxon>
    </lineage>
</organism>
<evidence type="ECO:0000256" key="1">
    <source>
        <dbReference type="SAM" id="MobiDB-lite"/>
    </source>
</evidence>
<reference evidence="3" key="1">
    <citation type="submission" date="2021-11" db="EMBL/GenBank/DDBJ databases">
        <authorList>
            <person name="Herlambang A."/>
            <person name="Guo Y."/>
            <person name="Takashima Y."/>
            <person name="Nishizawa T."/>
        </authorList>
    </citation>
    <scope>NUCLEOTIDE SEQUENCE</scope>
    <source>
        <strain evidence="3">E1425</strain>
    </source>
</reference>
<evidence type="ECO:0000313" key="3">
    <source>
        <dbReference type="EMBL" id="GJJ72626.1"/>
    </source>
</evidence>
<evidence type="ECO:0000313" key="4">
    <source>
        <dbReference type="Proteomes" id="UP000827284"/>
    </source>
</evidence>
<feature type="chain" id="PRO_5040216819" evidence="2">
    <location>
        <begin position="24"/>
        <end position="398"/>
    </location>
</feature>
<keyword evidence="4" id="KW-1185">Reference proteome</keyword>
<sequence>MVILKTSPLLLLSLAILCTGATAAPTPVNDEPGFVGAKGLIKDSDLEAMTGPLPSKWVDPSRYVPEWRDQREKSWQNGRVAFRQFSKKAVSTHCLSILEPALDHLDSVRNYVHASLQVKKTYDFLQPVLEPLVQPLLMMDEFHYSVELTDEEFEEEKKRLKEQEEDEKRYPDLSLSPEERKLQEELRNMDMTSKYRSRTWTEESEPQLLLRYRLRELEKAMAIFPYLLKYSPDPVRQALEENGFVQRTQALREDARSLLTCEGVSHVTLSQLKDKVGGFESDNHMERYAAVRTIHILSRHYSARLIFDLAESRMPPRKPIQSAACGLRNVTQVEEPVPAKNAMEDRQQLKDQVVEDSLLFTTPEVEFDWTYEAIARLWKATKDGHQKNPEVATMMFLE</sequence>
<dbReference type="OrthoDB" id="2415451at2759"/>
<keyword evidence="2" id="KW-0732">Signal</keyword>
<accession>A0A9P3LVW8</accession>
<dbReference type="Proteomes" id="UP000827284">
    <property type="component" value="Unassembled WGS sequence"/>
</dbReference>
<comment type="caution">
    <text evidence="3">The sequence shown here is derived from an EMBL/GenBank/DDBJ whole genome shotgun (WGS) entry which is preliminary data.</text>
</comment>
<gene>
    <name evidence="3" type="ORF">EMPS_04984</name>
</gene>
<dbReference type="AlphaFoldDB" id="A0A9P3LVW8"/>
<evidence type="ECO:0000256" key="2">
    <source>
        <dbReference type="SAM" id="SignalP"/>
    </source>
</evidence>